<name>A0ABR5SF42_9BACT</name>
<dbReference type="InterPro" id="IPR036890">
    <property type="entry name" value="HATPase_C_sf"/>
</dbReference>
<keyword evidence="2 10" id="KW-0808">Transferase</keyword>
<feature type="domain" description="Response regulatory" evidence="8">
    <location>
        <begin position="32"/>
        <end position="144"/>
    </location>
</feature>
<proteinExistence type="predicted"/>
<sequence>MSAKGNYSHSLLPLLEFFVDLHNPPAVLIKDVLLVVSADKEIVRLITDTMSETGCETHHAGNTADGLTLYHKIKPPVVIADTQSVGLSFIEELNISALDNTSIAALADRAPINEMEKYFDAGVSTFLWKPLNRTELKGALSYSLRQSRLLKERENVFRVMANSITDAFVIVDEKFNILFWNKEAEKIFLFKAADVIGQSLLTTIISEQYHHTLSKYIGHITKNIDYLSNRNIYAMAHDKNQREIFCKIKMMPLEIRSSVLAVIAFKDATDLQARQELIMLKGLIDNLQIGFVIGDPEGTIIYANSFVNKILCLGKAPISGRNARDLFPILSDLYTPENLVRLEKYSTDYTIKFNADDILYIRLKCDTVLNSSGSISAVFITCEDMSECVELKNEDNSPEDAALKHTKELTEKYEKLQMELSRRNIIEDRMGTTVKDLNMLLKEVHHRVKNNLQIISSLISLQSEAITDEYLLTIFKDTQTRIRAMALIHDKLYKSTNMSMLNFSEYIQDLMAELYATYEHYISGVALKVDIDPDLDIDIDIAIPCGLIINELITNSIKYAFPDRHDGIIKVSFDRHENGKYTFSVGDNGVGCPAGINFKTTKSLGLQLVNDLITRKLKGTIDIDAENGTKYYMEFYRPK</sequence>
<evidence type="ECO:0000256" key="7">
    <source>
        <dbReference type="PROSITE-ProRule" id="PRU00169"/>
    </source>
</evidence>
<dbReference type="PANTHER" id="PTHR43065:SF23">
    <property type="entry name" value="SENSOR HISTIDINE KINASE PDTAS"/>
    <property type="match status" value="1"/>
</dbReference>
<dbReference type="Gene3D" id="3.30.565.10">
    <property type="entry name" value="Histidine kinase-like ATPase, C-terminal domain"/>
    <property type="match status" value="1"/>
</dbReference>
<dbReference type="EC" id="2.7.13.3" evidence="10"/>
<feature type="domain" description="PAS" evidence="9">
    <location>
        <begin position="276"/>
        <end position="354"/>
    </location>
</feature>
<evidence type="ECO:0000256" key="2">
    <source>
        <dbReference type="ARBA" id="ARBA00022679"/>
    </source>
</evidence>
<keyword evidence="5" id="KW-0067">ATP-binding</keyword>
<feature type="modified residue" description="4-aspartylphosphate" evidence="7">
    <location>
        <position position="81"/>
    </location>
</feature>
<evidence type="ECO:0000259" key="9">
    <source>
        <dbReference type="PROSITE" id="PS50112"/>
    </source>
</evidence>
<dbReference type="InterPro" id="IPR003594">
    <property type="entry name" value="HATPase_dom"/>
</dbReference>
<dbReference type="Pfam" id="PF13188">
    <property type="entry name" value="PAS_8"/>
    <property type="match status" value="1"/>
</dbReference>
<keyword evidence="3" id="KW-0547">Nucleotide-binding</keyword>
<evidence type="ECO:0000256" key="3">
    <source>
        <dbReference type="ARBA" id="ARBA00022741"/>
    </source>
</evidence>
<comment type="caution">
    <text evidence="10">The sequence shown here is derived from an EMBL/GenBank/DDBJ whole genome shotgun (WGS) entry which is preliminary data.</text>
</comment>
<dbReference type="NCBIfam" id="TIGR00229">
    <property type="entry name" value="sensory_box"/>
    <property type="match status" value="1"/>
</dbReference>
<feature type="domain" description="PAS" evidence="9">
    <location>
        <begin position="153"/>
        <end position="224"/>
    </location>
</feature>
<evidence type="ECO:0000256" key="6">
    <source>
        <dbReference type="ARBA" id="ARBA00023012"/>
    </source>
</evidence>
<evidence type="ECO:0000256" key="1">
    <source>
        <dbReference type="ARBA" id="ARBA00022553"/>
    </source>
</evidence>
<dbReference type="RefSeq" id="WP_085052307.1">
    <property type="nucleotide sequence ID" value="NZ_LNQR01000060.1"/>
</dbReference>
<dbReference type="Pfam" id="PF00989">
    <property type="entry name" value="PAS"/>
    <property type="match status" value="1"/>
</dbReference>
<gene>
    <name evidence="10" type="ORF">ASN18_1688</name>
</gene>
<dbReference type="PANTHER" id="PTHR43065">
    <property type="entry name" value="SENSOR HISTIDINE KINASE"/>
    <property type="match status" value="1"/>
</dbReference>
<evidence type="ECO:0000313" key="11">
    <source>
        <dbReference type="Proteomes" id="UP000060487"/>
    </source>
</evidence>
<dbReference type="PROSITE" id="PS50112">
    <property type="entry name" value="PAS"/>
    <property type="match status" value="2"/>
</dbReference>
<dbReference type="InterPro" id="IPR011006">
    <property type="entry name" value="CheY-like_superfamily"/>
</dbReference>
<dbReference type="InterPro" id="IPR035965">
    <property type="entry name" value="PAS-like_dom_sf"/>
</dbReference>
<dbReference type="InterPro" id="IPR013767">
    <property type="entry name" value="PAS_fold"/>
</dbReference>
<evidence type="ECO:0000256" key="5">
    <source>
        <dbReference type="ARBA" id="ARBA00022840"/>
    </source>
</evidence>
<reference evidence="10 11" key="1">
    <citation type="submission" date="2015-11" db="EMBL/GenBank/DDBJ databases">
        <authorList>
            <person name="Lin W."/>
        </authorList>
    </citation>
    <scope>NUCLEOTIDE SEQUENCE [LARGE SCALE GENOMIC DNA]</scope>
    <source>
        <strain evidence="10 11">HCH-1</strain>
    </source>
</reference>
<dbReference type="Gene3D" id="3.30.450.20">
    <property type="entry name" value="PAS domain"/>
    <property type="match status" value="2"/>
</dbReference>
<keyword evidence="1 7" id="KW-0597">Phosphoprotein</keyword>
<dbReference type="PROSITE" id="PS50110">
    <property type="entry name" value="RESPONSE_REGULATORY"/>
    <property type="match status" value="1"/>
</dbReference>
<dbReference type="GO" id="GO:0004673">
    <property type="term" value="F:protein histidine kinase activity"/>
    <property type="evidence" value="ECO:0007669"/>
    <property type="project" value="UniProtKB-EC"/>
</dbReference>
<dbReference type="EMBL" id="LNQR01000060">
    <property type="protein sequence ID" value="KWT85554.1"/>
    <property type="molecule type" value="Genomic_DNA"/>
</dbReference>
<dbReference type="SUPFAM" id="SSF55874">
    <property type="entry name" value="ATPase domain of HSP90 chaperone/DNA topoisomerase II/histidine kinase"/>
    <property type="match status" value="1"/>
</dbReference>
<dbReference type="Gene3D" id="3.40.50.2300">
    <property type="match status" value="1"/>
</dbReference>
<evidence type="ECO:0000259" key="8">
    <source>
        <dbReference type="PROSITE" id="PS50110"/>
    </source>
</evidence>
<keyword evidence="11" id="KW-1185">Reference proteome</keyword>
<evidence type="ECO:0000313" key="10">
    <source>
        <dbReference type="EMBL" id="KWT85554.1"/>
    </source>
</evidence>
<dbReference type="SMART" id="SM00091">
    <property type="entry name" value="PAS"/>
    <property type="match status" value="2"/>
</dbReference>
<evidence type="ECO:0000256" key="4">
    <source>
        <dbReference type="ARBA" id="ARBA00022777"/>
    </source>
</evidence>
<keyword evidence="4 10" id="KW-0418">Kinase</keyword>
<organism evidence="10 11">
    <name type="scientific">Candidatus Magnetominusculus xianensis</name>
    <dbReference type="NCBI Taxonomy" id="1748249"/>
    <lineage>
        <taxon>Bacteria</taxon>
        <taxon>Pseudomonadati</taxon>
        <taxon>Nitrospirota</taxon>
        <taxon>Nitrospiria</taxon>
        <taxon>Nitrospirales</taxon>
        <taxon>Nitrospiraceae</taxon>
        <taxon>Candidatus Magnetominusculus</taxon>
    </lineage>
</organism>
<dbReference type="CDD" id="cd00130">
    <property type="entry name" value="PAS"/>
    <property type="match status" value="1"/>
</dbReference>
<dbReference type="InterPro" id="IPR011495">
    <property type="entry name" value="Sig_transdc_His_kin_sub2_dim/P"/>
</dbReference>
<dbReference type="Pfam" id="PF02518">
    <property type="entry name" value="HATPase_c"/>
    <property type="match status" value="1"/>
</dbReference>
<dbReference type="SUPFAM" id="SSF52172">
    <property type="entry name" value="CheY-like"/>
    <property type="match status" value="1"/>
</dbReference>
<accession>A0ABR5SF42</accession>
<dbReference type="Proteomes" id="UP000060487">
    <property type="component" value="Unassembled WGS sequence"/>
</dbReference>
<dbReference type="InterPro" id="IPR000014">
    <property type="entry name" value="PAS"/>
</dbReference>
<protein>
    <submittedName>
        <fullName evidence="10">Sensor histidine kinase</fullName>
        <ecNumber evidence="10">2.7.13.3</ecNumber>
    </submittedName>
</protein>
<dbReference type="InterPro" id="IPR001789">
    <property type="entry name" value="Sig_transdc_resp-reg_receiver"/>
</dbReference>
<dbReference type="SUPFAM" id="SSF55785">
    <property type="entry name" value="PYP-like sensor domain (PAS domain)"/>
    <property type="match status" value="2"/>
</dbReference>
<dbReference type="Pfam" id="PF07568">
    <property type="entry name" value="HisKA_2"/>
    <property type="match status" value="1"/>
</dbReference>
<keyword evidence="6" id="KW-0902">Two-component regulatory system</keyword>